<dbReference type="GO" id="GO:0030447">
    <property type="term" value="P:filamentous growth"/>
    <property type="evidence" value="ECO:0007669"/>
    <property type="project" value="UniProtKB-ARBA"/>
</dbReference>
<comment type="caution">
    <text evidence="9">The sequence shown here is derived from an EMBL/GenBank/DDBJ whole genome shotgun (WGS) entry which is preliminary data.</text>
</comment>
<accession>A0AAN6D3F7</accession>
<dbReference type="InterPro" id="IPR011009">
    <property type="entry name" value="Kinase-like_dom_sf"/>
</dbReference>
<feature type="compositionally biased region" description="Low complexity" evidence="7">
    <location>
        <begin position="536"/>
        <end position="553"/>
    </location>
</feature>
<evidence type="ECO:0000256" key="1">
    <source>
        <dbReference type="ARBA" id="ARBA00012513"/>
    </source>
</evidence>
<dbReference type="Pfam" id="PF00069">
    <property type="entry name" value="Pkinase"/>
    <property type="match status" value="1"/>
</dbReference>
<feature type="domain" description="Protein kinase" evidence="8">
    <location>
        <begin position="38"/>
        <end position="297"/>
    </location>
</feature>
<feature type="compositionally biased region" description="Polar residues" evidence="7">
    <location>
        <begin position="619"/>
        <end position="630"/>
    </location>
</feature>
<dbReference type="Proteomes" id="UP000738402">
    <property type="component" value="Unassembled WGS sequence"/>
</dbReference>
<reference evidence="9" key="1">
    <citation type="journal article" date="2021" name="G3 (Bethesda)">
        <title>Genomic diversity, chromosomal rearrangements, and interspecies hybridization in the ogataea polymorpha species complex.</title>
        <authorList>
            <person name="Hanson S.J."/>
            <person name="Cinneide E.O."/>
            <person name="Salzberg L.I."/>
            <person name="Wolfe K.H."/>
            <person name="McGowan J."/>
            <person name="Fitzpatrick D.A."/>
            <person name="Matlin K."/>
        </authorList>
    </citation>
    <scope>NUCLEOTIDE SEQUENCE</scope>
    <source>
        <strain evidence="9">83-405-1</strain>
    </source>
</reference>
<dbReference type="EC" id="2.7.11.1" evidence="1"/>
<feature type="compositionally biased region" description="Low complexity" evidence="7">
    <location>
        <begin position="410"/>
        <end position="426"/>
    </location>
</feature>
<dbReference type="SMART" id="SM00220">
    <property type="entry name" value="S_TKc"/>
    <property type="match status" value="1"/>
</dbReference>
<dbReference type="InterPro" id="IPR017441">
    <property type="entry name" value="Protein_kinase_ATP_BS"/>
</dbReference>
<name>A0AAN6D3F7_9ASCO</name>
<evidence type="ECO:0000256" key="4">
    <source>
        <dbReference type="ARBA" id="ARBA00047899"/>
    </source>
</evidence>
<dbReference type="FunFam" id="1.10.510.10:FF:000571">
    <property type="entry name" value="Maternal embryonic leucine zipper kinase"/>
    <property type="match status" value="1"/>
</dbReference>
<dbReference type="PROSITE" id="PS50011">
    <property type="entry name" value="PROTEIN_KINASE_DOM"/>
    <property type="match status" value="1"/>
</dbReference>
<dbReference type="GO" id="GO:0004674">
    <property type="term" value="F:protein serine/threonine kinase activity"/>
    <property type="evidence" value="ECO:0007669"/>
    <property type="project" value="UniProtKB-EC"/>
</dbReference>
<evidence type="ECO:0000313" key="9">
    <source>
        <dbReference type="EMBL" id="KAG7725207.1"/>
    </source>
</evidence>
<gene>
    <name evidence="9" type="ORF">KL933_004221</name>
</gene>
<feature type="region of interest" description="Disordered" evidence="7">
    <location>
        <begin position="656"/>
        <end position="684"/>
    </location>
</feature>
<organism evidence="9 10">
    <name type="scientific">Ogataea haglerorum</name>
    <dbReference type="NCBI Taxonomy" id="1937702"/>
    <lineage>
        <taxon>Eukaryota</taxon>
        <taxon>Fungi</taxon>
        <taxon>Dikarya</taxon>
        <taxon>Ascomycota</taxon>
        <taxon>Saccharomycotina</taxon>
        <taxon>Pichiomycetes</taxon>
        <taxon>Pichiales</taxon>
        <taxon>Pichiaceae</taxon>
        <taxon>Ogataea</taxon>
    </lineage>
</organism>
<comment type="catalytic activity">
    <reaction evidence="5">
        <text>L-seryl-[protein] + ATP = O-phospho-L-seryl-[protein] + ADP + H(+)</text>
        <dbReference type="Rhea" id="RHEA:17989"/>
        <dbReference type="Rhea" id="RHEA-COMP:9863"/>
        <dbReference type="Rhea" id="RHEA-COMP:11604"/>
        <dbReference type="ChEBI" id="CHEBI:15378"/>
        <dbReference type="ChEBI" id="CHEBI:29999"/>
        <dbReference type="ChEBI" id="CHEBI:30616"/>
        <dbReference type="ChEBI" id="CHEBI:83421"/>
        <dbReference type="ChEBI" id="CHEBI:456216"/>
        <dbReference type="EC" id="2.7.11.1"/>
    </reaction>
</comment>
<feature type="compositionally biased region" description="Low complexity" evidence="7">
    <location>
        <begin position="583"/>
        <end position="607"/>
    </location>
</feature>
<feature type="region of interest" description="Disordered" evidence="7">
    <location>
        <begin position="489"/>
        <end position="643"/>
    </location>
</feature>
<dbReference type="InterPro" id="IPR000719">
    <property type="entry name" value="Prot_kinase_dom"/>
</dbReference>
<dbReference type="GO" id="GO:0035556">
    <property type="term" value="P:intracellular signal transduction"/>
    <property type="evidence" value="ECO:0007669"/>
    <property type="project" value="TreeGrafter"/>
</dbReference>
<feature type="region of interest" description="Disordered" evidence="7">
    <location>
        <begin position="444"/>
        <end position="474"/>
    </location>
</feature>
<dbReference type="GO" id="GO:0005524">
    <property type="term" value="F:ATP binding"/>
    <property type="evidence" value="ECO:0007669"/>
    <property type="project" value="UniProtKB-UniRule"/>
</dbReference>
<dbReference type="GO" id="GO:0005737">
    <property type="term" value="C:cytoplasm"/>
    <property type="evidence" value="ECO:0007669"/>
    <property type="project" value="TreeGrafter"/>
</dbReference>
<evidence type="ECO:0000256" key="7">
    <source>
        <dbReference type="SAM" id="MobiDB-lite"/>
    </source>
</evidence>
<feature type="region of interest" description="Disordered" evidence="7">
    <location>
        <begin position="367"/>
        <end position="432"/>
    </location>
</feature>
<dbReference type="SUPFAM" id="SSF56112">
    <property type="entry name" value="Protein kinase-like (PK-like)"/>
    <property type="match status" value="1"/>
</dbReference>
<evidence type="ECO:0000256" key="3">
    <source>
        <dbReference type="ARBA" id="ARBA00022840"/>
    </source>
</evidence>
<dbReference type="PANTHER" id="PTHR24346">
    <property type="entry name" value="MAP/MICROTUBULE AFFINITY-REGULATING KINASE"/>
    <property type="match status" value="1"/>
</dbReference>
<evidence type="ECO:0000313" key="10">
    <source>
        <dbReference type="Proteomes" id="UP000738402"/>
    </source>
</evidence>
<keyword evidence="2 6" id="KW-0547">Nucleotide-binding</keyword>
<sequence>MLNRSVIDERAIYTKRAEDYAELVRRFSEPGLREVGNYRLGDEIGSGAFGKVYIAHHKLLRSKVVVKKGDRVTPSGCNDNLMREYYYLKEFGAHPNVTKLYELILTETSAFMVLEFCPEGDLFEYLSRHKRLPLDESLRMFVQLASAVHYMHRSGCCHRDLKLENVLLDKKHNVKLSDFGFAREFPMAQHGPRGLLSDVCGTSAYMAPELLRKTPYVGTKTDIWALGVILYTLVAGEMPFDDSLDEDALVDAVCEREPAYSPELFGPDLLPLARAMLAKDPDRRASSLDEVLRAPVLHAYGGPAHLELVNRLLYRATPALELSHKDKLLLKELTGVGIDKDTLKRTIYHQTMDQVYGFWQLAREKNRKERKKRIRHRSRSMLRISTSKPFMESRLGSTPEQAAQPTQQLPEPQRSAAPSAQSSDQGSLRKGHGFSLKRLLGKMRSSREHELPPAPQASAQASDTARQEPSAVSATQPVAANVVVIEPPKSPRVKNVGTSADTPARAMRPQSLVSSYSMQTTVSETSNGSGYNTSYSTDTNLNGTGTTLGSHTTPLAHSSTSGGRPQYARGLSDWSLNSKTVASQPTSPTSSFTTVSRSNSLESASRSVRGRSRRRKNSGIFSTSGNSNGFLSKRGKSPLQSKLNTKWSFGAIQKSTKENRFGKSSKQQQIIEEEGEDGTSEDELLNETEYADGELEEMADSEFEQGEVQDVAEQLSDCTLDQPADRC</sequence>
<dbReference type="AlphaFoldDB" id="A0AAN6D3F7"/>
<dbReference type="EMBL" id="JAHLUH010000013">
    <property type="protein sequence ID" value="KAG7725207.1"/>
    <property type="molecule type" value="Genomic_DNA"/>
</dbReference>
<proteinExistence type="predicted"/>
<comment type="catalytic activity">
    <reaction evidence="4">
        <text>L-threonyl-[protein] + ATP = O-phospho-L-threonyl-[protein] + ADP + H(+)</text>
        <dbReference type="Rhea" id="RHEA:46608"/>
        <dbReference type="Rhea" id="RHEA-COMP:11060"/>
        <dbReference type="Rhea" id="RHEA-COMP:11605"/>
        <dbReference type="ChEBI" id="CHEBI:15378"/>
        <dbReference type="ChEBI" id="CHEBI:30013"/>
        <dbReference type="ChEBI" id="CHEBI:30616"/>
        <dbReference type="ChEBI" id="CHEBI:61977"/>
        <dbReference type="ChEBI" id="CHEBI:456216"/>
        <dbReference type="EC" id="2.7.11.1"/>
    </reaction>
</comment>
<feature type="compositionally biased region" description="Polar residues" evidence="7">
    <location>
        <begin position="511"/>
        <end position="535"/>
    </location>
</feature>
<dbReference type="Gene3D" id="1.10.510.10">
    <property type="entry name" value="Transferase(Phosphotransferase) domain 1"/>
    <property type="match status" value="1"/>
</dbReference>
<evidence type="ECO:0000259" key="8">
    <source>
        <dbReference type="PROSITE" id="PS50011"/>
    </source>
</evidence>
<evidence type="ECO:0000256" key="2">
    <source>
        <dbReference type="ARBA" id="ARBA00022741"/>
    </source>
</evidence>
<dbReference type="PANTHER" id="PTHR24346:SF110">
    <property type="entry name" value="NON-SPECIFIC SERINE_THREONINE PROTEIN KINASE"/>
    <property type="match status" value="1"/>
</dbReference>
<evidence type="ECO:0000256" key="5">
    <source>
        <dbReference type="ARBA" id="ARBA00048679"/>
    </source>
</evidence>
<dbReference type="PROSITE" id="PS00107">
    <property type="entry name" value="PROTEIN_KINASE_ATP"/>
    <property type="match status" value="1"/>
</dbReference>
<feature type="binding site" evidence="6">
    <location>
        <position position="68"/>
    </location>
    <ligand>
        <name>ATP</name>
        <dbReference type="ChEBI" id="CHEBI:30616"/>
    </ligand>
</feature>
<protein>
    <recommendedName>
        <fullName evidence="1">non-specific serine/threonine protein kinase</fullName>
        <ecNumber evidence="1">2.7.11.1</ecNumber>
    </recommendedName>
</protein>
<feature type="compositionally biased region" description="Acidic residues" evidence="7">
    <location>
        <begin position="671"/>
        <end position="684"/>
    </location>
</feature>
<dbReference type="InterPro" id="IPR008271">
    <property type="entry name" value="Ser/Thr_kinase_AS"/>
</dbReference>
<feature type="compositionally biased region" description="Basic residues" evidence="7">
    <location>
        <begin position="368"/>
        <end position="380"/>
    </location>
</feature>
<keyword evidence="3 6" id="KW-0067">ATP-binding</keyword>
<feature type="compositionally biased region" description="Polar residues" evidence="7">
    <location>
        <begin position="395"/>
        <end position="409"/>
    </location>
</feature>
<evidence type="ECO:0000256" key="6">
    <source>
        <dbReference type="PROSITE-ProRule" id="PRU10141"/>
    </source>
</evidence>
<dbReference type="PROSITE" id="PS00108">
    <property type="entry name" value="PROTEIN_KINASE_ST"/>
    <property type="match status" value="1"/>
</dbReference>
<feature type="compositionally biased region" description="Basic residues" evidence="7">
    <location>
        <begin position="608"/>
        <end position="617"/>
    </location>
</feature>